<feature type="region of interest" description="Disordered" evidence="1">
    <location>
        <begin position="33"/>
        <end position="81"/>
    </location>
</feature>
<organism evidence="2">
    <name type="scientific">Anopheles darlingi</name>
    <name type="common">Mosquito</name>
    <dbReference type="NCBI Taxonomy" id="43151"/>
    <lineage>
        <taxon>Eukaryota</taxon>
        <taxon>Metazoa</taxon>
        <taxon>Ecdysozoa</taxon>
        <taxon>Arthropoda</taxon>
        <taxon>Hexapoda</taxon>
        <taxon>Insecta</taxon>
        <taxon>Pterygota</taxon>
        <taxon>Neoptera</taxon>
        <taxon>Endopterygota</taxon>
        <taxon>Diptera</taxon>
        <taxon>Nematocera</taxon>
        <taxon>Culicoidea</taxon>
        <taxon>Culicidae</taxon>
        <taxon>Anophelinae</taxon>
        <taxon>Anopheles</taxon>
    </lineage>
</organism>
<feature type="compositionally biased region" description="Basic and acidic residues" evidence="1">
    <location>
        <begin position="33"/>
        <end position="46"/>
    </location>
</feature>
<protein>
    <submittedName>
        <fullName evidence="2">Putative secreted protein</fullName>
    </submittedName>
</protein>
<name>A0A2M4DD43_ANODA</name>
<evidence type="ECO:0000256" key="1">
    <source>
        <dbReference type="SAM" id="MobiDB-lite"/>
    </source>
</evidence>
<reference evidence="2" key="1">
    <citation type="submission" date="2018-01" db="EMBL/GenBank/DDBJ databases">
        <title>An insight into the sialome of Amazonian anophelines.</title>
        <authorList>
            <person name="Ribeiro J.M."/>
            <person name="Scarpassa V."/>
            <person name="Calvo E."/>
        </authorList>
    </citation>
    <scope>NUCLEOTIDE SEQUENCE</scope>
</reference>
<evidence type="ECO:0000313" key="2">
    <source>
        <dbReference type="EMBL" id="MBW75391.1"/>
    </source>
</evidence>
<accession>A0A2M4DD43</accession>
<dbReference type="EMBL" id="GGFL01011213">
    <property type="protein sequence ID" value="MBW75391.1"/>
    <property type="molecule type" value="Transcribed_RNA"/>
</dbReference>
<proteinExistence type="predicted"/>
<feature type="compositionally biased region" description="Polar residues" evidence="1">
    <location>
        <begin position="49"/>
        <end position="81"/>
    </location>
</feature>
<dbReference type="AlphaFoldDB" id="A0A2M4DD43"/>
<sequence>MSKLLLSSFELRSSVLVSLSEAFLLVAGYQIRNKREDHHTEGKTDKPAGTQNRNIKTRATSDDTPTPNSESLNTTTFGQDK</sequence>